<accession>A0A061D8Q4</accession>
<protein>
    <submittedName>
        <fullName evidence="1">Uncharacterized protein</fullName>
    </submittedName>
</protein>
<sequence>MNLSAKRTSRGGSPQREDAFSIVTDNIGLDSIRHGIGRKFATLMQLRKEIQADSRATNNDK</sequence>
<name>A0A061D8Q4_BABBI</name>
<dbReference type="Proteomes" id="UP000033188">
    <property type="component" value="Chromosome 2"/>
</dbReference>
<reference evidence="2" key="1">
    <citation type="submission" date="2014-06" db="EMBL/GenBank/DDBJ databases">
        <authorList>
            <person name="Aslett M."/>
            <person name="De Silva N."/>
        </authorList>
    </citation>
    <scope>NUCLEOTIDE SEQUENCE [LARGE SCALE GENOMIC DNA]</scope>
    <source>
        <strain evidence="2">Bond</strain>
    </source>
</reference>
<dbReference type="VEuPathDB" id="PiroplasmaDB:BBBOND_0204420"/>
<keyword evidence="2" id="KW-1185">Reference proteome</keyword>
<evidence type="ECO:0000313" key="1">
    <source>
        <dbReference type="EMBL" id="CDR95284.1"/>
    </source>
</evidence>
<dbReference type="EMBL" id="LK391708">
    <property type="protein sequence ID" value="CDR95284.1"/>
    <property type="molecule type" value="Genomic_DNA"/>
</dbReference>
<proteinExistence type="predicted"/>
<dbReference type="KEGG" id="bbig:BBBOND_0204420"/>
<dbReference type="AlphaFoldDB" id="A0A061D8Q4"/>
<gene>
    <name evidence="1" type="ORF">BBBOND_0204420</name>
</gene>
<organism evidence="1 2">
    <name type="scientific">Babesia bigemina</name>
    <dbReference type="NCBI Taxonomy" id="5866"/>
    <lineage>
        <taxon>Eukaryota</taxon>
        <taxon>Sar</taxon>
        <taxon>Alveolata</taxon>
        <taxon>Apicomplexa</taxon>
        <taxon>Aconoidasida</taxon>
        <taxon>Piroplasmida</taxon>
        <taxon>Babesiidae</taxon>
        <taxon>Babesia</taxon>
    </lineage>
</organism>
<dbReference type="RefSeq" id="XP_012767470.1">
    <property type="nucleotide sequence ID" value="XM_012912016.1"/>
</dbReference>
<dbReference type="GeneID" id="24563825"/>
<evidence type="ECO:0000313" key="2">
    <source>
        <dbReference type="Proteomes" id="UP000033188"/>
    </source>
</evidence>